<accession>A0ABN6XGJ4</accession>
<reference evidence="5" key="3">
    <citation type="submission" date="2023-02" db="EMBL/GenBank/DDBJ databases">
        <authorList>
            <person name="Sun Q."/>
            <person name="Mori K."/>
        </authorList>
    </citation>
    <scope>NUCLEOTIDE SEQUENCE</scope>
    <source>
        <strain evidence="5">NBRC 108565</strain>
    </source>
</reference>
<organism evidence="5 6">
    <name type="scientific">Paraoerskovia sediminicola</name>
    <dbReference type="NCBI Taxonomy" id="1138587"/>
    <lineage>
        <taxon>Bacteria</taxon>
        <taxon>Bacillati</taxon>
        <taxon>Actinomycetota</taxon>
        <taxon>Actinomycetes</taxon>
        <taxon>Micrococcales</taxon>
        <taxon>Cellulomonadaceae</taxon>
        <taxon>Paraoerskovia</taxon>
    </lineage>
</organism>
<dbReference type="NCBIfam" id="TIGR03868">
    <property type="entry name" value="F420-O_ABCperi"/>
    <property type="match status" value="1"/>
</dbReference>
<feature type="domain" description="Fe/B12 periplasmic-binding" evidence="3">
    <location>
        <begin position="105"/>
        <end position="377"/>
    </location>
</feature>
<dbReference type="PROSITE" id="PS50983">
    <property type="entry name" value="FE_B12_PBP"/>
    <property type="match status" value="1"/>
</dbReference>
<dbReference type="EMBL" id="AP027729">
    <property type="protein sequence ID" value="BDZ40708.1"/>
    <property type="molecule type" value="Genomic_DNA"/>
</dbReference>
<gene>
    <name evidence="4" type="ORF">GCM10025865_00070</name>
    <name evidence="5" type="ORF">GCM10025865_32760</name>
</gene>
<evidence type="ECO:0000259" key="3">
    <source>
        <dbReference type="PROSITE" id="PS50983"/>
    </source>
</evidence>
<dbReference type="PANTHER" id="PTHR30535:SF7">
    <property type="entry name" value="IRON(III) DICITRATE-BINDING PROTEIN"/>
    <property type="match status" value="1"/>
</dbReference>
<dbReference type="RefSeq" id="WP_350227598.1">
    <property type="nucleotide sequence ID" value="NZ_AP027729.1"/>
</dbReference>
<reference evidence="5" key="1">
    <citation type="journal article" date="2014" name="Int. J. Syst. Evol. Microbiol.">
        <title>Complete genome of a new Firmicutes species belonging to the dominant human colonic microbiota ('Ruminococcus bicirculans') reveals two chromosomes and a selective capacity to utilize plant glucans.</title>
        <authorList>
            <consortium name="NISC Comparative Sequencing Program"/>
            <person name="Wegmann U."/>
            <person name="Louis P."/>
            <person name="Goesmann A."/>
            <person name="Henrissat B."/>
            <person name="Duncan S.H."/>
            <person name="Flint H.J."/>
        </authorList>
    </citation>
    <scope>NUCLEOTIDE SEQUENCE</scope>
    <source>
        <strain evidence="5">NBRC 108565</strain>
    </source>
</reference>
<dbReference type="Pfam" id="PF01497">
    <property type="entry name" value="Peripla_BP_2"/>
    <property type="match status" value="1"/>
</dbReference>
<evidence type="ECO:0000256" key="1">
    <source>
        <dbReference type="ARBA" id="ARBA00008814"/>
    </source>
</evidence>
<evidence type="ECO:0000313" key="4">
    <source>
        <dbReference type="EMBL" id="BDZ40708.1"/>
    </source>
</evidence>
<feature type="region of interest" description="Disordered" evidence="2">
    <location>
        <begin position="1"/>
        <end position="35"/>
    </location>
</feature>
<comment type="similarity">
    <text evidence="1">Belongs to the bacterial solute-binding protein 8 family.</text>
</comment>
<dbReference type="Proteomes" id="UP001321475">
    <property type="component" value="Chromosome"/>
</dbReference>
<keyword evidence="6" id="KW-1185">Reference proteome</keyword>
<dbReference type="InterPro" id="IPR022287">
    <property type="entry name" value="ABC_trnsptr_F420-0_sub-bd_pred"/>
</dbReference>
<dbReference type="SUPFAM" id="SSF53807">
    <property type="entry name" value="Helical backbone' metal receptor"/>
    <property type="match status" value="1"/>
</dbReference>
<dbReference type="InterPro" id="IPR002491">
    <property type="entry name" value="ABC_transptr_periplasmic_BD"/>
</dbReference>
<feature type="compositionally biased region" description="Low complexity" evidence="2">
    <location>
        <begin position="62"/>
        <end position="78"/>
    </location>
</feature>
<evidence type="ECO:0000256" key="2">
    <source>
        <dbReference type="SAM" id="MobiDB-lite"/>
    </source>
</evidence>
<name>A0ABN6XGJ4_9CELL</name>
<feature type="region of interest" description="Disordered" evidence="2">
    <location>
        <begin position="59"/>
        <end position="80"/>
    </location>
</feature>
<dbReference type="InterPro" id="IPR050902">
    <property type="entry name" value="ABC_Transporter_SBP"/>
</dbReference>
<evidence type="ECO:0000313" key="5">
    <source>
        <dbReference type="EMBL" id="BDZ43977.1"/>
    </source>
</evidence>
<dbReference type="PANTHER" id="PTHR30535">
    <property type="entry name" value="VITAMIN B12-BINDING PROTEIN"/>
    <property type="match status" value="1"/>
</dbReference>
<proteinExistence type="inferred from homology"/>
<protein>
    <submittedName>
        <fullName evidence="5">ABC transporter substrate-binding protein</fullName>
    </submittedName>
</protein>
<feature type="compositionally biased region" description="Low complexity" evidence="2">
    <location>
        <begin position="23"/>
        <end position="32"/>
    </location>
</feature>
<sequence>MPRTQQSDRSARTSAPLPDHRPGAPTGATASGARRRRTAPLALAVAFPLALALAGCATGDAAGSDPSPTGGTSSDTAAEQAEAVSYPVTVTSCGFDSTQTAAPERIVTIKSSMTELALALGAGDRIVGSAFLDGPLPDDLAEGAPEAVTSPMADQVPGAEAVLGLEPDLVLAGWESNLTAEGAGDRDTLERLGVATYVAPSACKEKEFQPDPMTFDTLFDQIAEAGTVLGTPDAADALVAEQQDELAAIEPDARGLSALWYSSGSDVPYVGAGIGTPQMIMSSAGLTNVAADVHDTWTSMGWESIVAADPDVIVLVDAAWNTADSKIEALEANPATAELTAVREQRYLTLPFPATEAGVRSVDAVASLVDQLADVGA</sequence>
<reference evidence="6" key="2">
    <citation type="journal article" date="2019" name="Int. J. Syst. Evol. Microbiol.">
        <title>The Global Catalogue of Microorganisms (GCM) 10K type strain sequencing project: providing services to taxonomists for standard genome sequencing and annotation.</title>
        <authorList>
            <consortium name="The Broad Institute Genomics Platform"/>
            <consortium name="The Broad Institute Genome Sequencing Center for Infectious Disease"/>
            <person name="Wu L."/>
            <person name="Ma J."/>
        </authorList>
    </citation>
    <scope>NUCLEOTIDE SEQUENCE [LARGE SCALE GENOMIC DNA]</scope>
    <source>
        <strain evidence="6">NBRC 108565</strain>
    </source>
</reference>
<dbReference type="EMBL" id="AP027729">
    <property type="protein sequence ID" value="BDZ43977.1"/>
    <property type="molecule type" value="Genomic_DNA"/>
</dbReference>
<dbReference type="Gene3D" id="3.40.50.1980">
    <property type="entry name" value="Nitrogenase molybdenum iron protein domain"/>
    <property type="match status" value="2"/>
</dbReference>
<evidence type="ECO:0000313" key="6">
    <source>
        <dbReference type="Proteomes" id="UP001321475"/>
    </source>
</evidence>